<dbReference type="Gene3D" id="3.40.630.30">
    <property type="match status" value="1"/>
</dbReference>
<accession>A0ABP9QHC4</accession>
<evidence type="ECO:0000259" key="3">
    <source>
        <dbReference type="PROSITE" id="PS51186"/>
    </source>
</evidence>
<evidence type="ECO:0000256" key="2">
    <source>
        <dbReference type="ARBA" id="ARBA00023315"/>
    </source>
</evidence>
<dbReference type="Pfam" id="PF00583">
    <property type="entry name" value="Acetyltransf_1"/>
    <property type="match status" value="1"/>
</dbReference>
<dbReference type="Proteomes" id="UP001500547">
    <property type="component" value="Unassembled WGS sequence"/>
</dbReference>
<dbReference type="InterPro" id="IPR016181">
    <property type="entry name" value="Acyl_CoA_acyltransferase"/>
</dbReference>
<comment type="caution">
    <text evidence="4">The sequence shown here is derived from an EMBL/GenBank/DDBJ whole genome shotgun (WGS) entry which is preliminary data.</text>
</comment>
<proteinExistence type="predicted"/>
<dbReference type="InterPro" id="IPR050832">
    <property type="entry name" value="Bact_Acetyltransf"/>
</dbReference>
<reference evidence="5" key="1">
    <citation type="journal article" date="2019" name="Int. J. Syst. Evol. Microbiol.">
        <title>The Global Catalogue of Microorganisms (GCM) 10K type strain sequencing project: providing services to taxonomists for standard genome sequencing and annotation.</title>
        <authorList>
            <consortium name="The Broad Institute Genomics Platform"/>
            <consortium name="The Broad Institute Genome Sequencing Center for Infectious Disease"/>
            <person name="Wu L."/>
            <person name="Ma J."/>
        </authorList>
    </citation>
    <scope>NUCLEOTIDE SEQUENCE [LARGE SCALE GENOMIC DNA]</scope>
    <source>
        <strain evidence="5">JCM 18715</strain>
    </source>
</reference>
<dbReference type="PANTHER" id="PTHR43877">
    <property type="entry name" value="AMINOALKYLPHOSPHONATE N-ACETYLTRANSFERASE-RELATED-RELATED"/>
    <property type="match status" value="1"/>
</dbReference>
<gene>
    <name evidence="4" type="ORF">GCM10025770_11890</name>
</gene>
<dbReference type="CDD" id="cd04301">
    <property type="entry name" value="NAT_SF"/>
    <property type="match status" value="1"/>
</dbReference>
<dbReference type="EMBL" id="BAABLD010000005">
    <property type="protein sequence ID" value="GAA5161905.1"/>
    <property type="molecule type" value="Genomic_DNA"/>
</dbReference>
<evidence type="ECO:0000313" key="5">
    <source>
        <dbReference type="Proteomes" id="UP001500547"/>
    </source>
</evidence>
<dbReference type="PROSITE" id="PS51186">
    <property type="entry name" value="GNAT"/>
    <property type="match status" value="1"/>
</dbReference>
<name>A0ABP9QHC4_9RHOO</name>
<feature type="domain" description="N-acetyltransferase" evidence="3">
    <location>
        <begin position="7"/>
        <end position="157"/>
    </location>
</feature>
<protein>
    <recommendedName>
        <fullName evidence="3">N-acetyltransferase domain-containing protein</fullName>
    </recommendedName>
</protein>
<keyword evidence="2" id="KW-0012">Acyltransferase</keyword>
<organism evidence="4 5">
    <name type="scientific">Viridibacterium curvum</name>
    <dbReference type="NCBI Taxonomy" id="1101404"/>
    <lineage>
        <taxon>Bacteria</taxon>
        <taxon>Pseudomonadati</taxon>
        <taxon>Pseudomonadota</taxon>
        <taxon>Betaproteobacteria</taxon>
        <taxon>Rhodocyclales</taxon>
        <taxon>Rhodocyclaceae</taxon>
        <taxon>Viridibacterium</taxon>
    </lineage>
</organism>
<dbReference type="SUPFAM" id="SSF55729">
    <property type="entry name" value="Acyl-CoA N-acyltransferases (Nat)"/>
    <property type="match status" value="1"/>
</dbReference>
<sequence length="165" mass="18542">MSDSPIITAAQLDAAECEAVLRSLPRWFGIEEALLEYASKAPAQSGFAVRDSMRMLGFLTLETMPEEPDAYEIYCLAMHADYRQQGLGGRLLATAEHWLRAHGEHHLYVRTLAASHPSPEYAETRRFYERAGFAAVSVSLETWGPKIPCLMMRKELRDEADRVGP</sequence>
<evidence type="ECO:0000313" key="4">
    <source>
        <dbReference type="EMBL" id="GAA5161905.1"/>
    </source>
</evidence>
<dbReference type="InterPro" id="IPR000182">
    <property type="entry name" value="GNAT_dom"/>
</dbReference>
<evidence type="ECO:0000256" key="1">
    <source>
        <dbReference type="ARBA" id="ARBA00022679"/>
    </source>
</evidence>
<dbReference type="RefSeq" id="WP_345531965.1">
    <property type="nucleotide sequence ID" value="NZ_BAABLD010000005.1"/>
</dbReference>
<keyword evidence="5" id="KW-1185">Reference proteome</keyword>
<keyword evidence="1" id="KW-0808">Transferase</keyword>